<dbReference type="InterPro" id="IPR003313">
    <property type="entry name" value="AraC-bd"/>
</dbReference>
<proteinExistence type="predicted"/>
<evidence type="ECO:0000313" key="5">
    <source>
        <dbReference type="EMBL" id="MFD2114847.1"/>
    </source>
</evidence>
<dbReference type="InterPro" id="IPR020449">
    <property type="entry name" value="Tscrpt_reg_AraC-type_HTH"/>
</dbReference>
<dbReference type="Proteomes" id="UP001597362">
    <property type="component" value="Unassembled WGS sequence"/>
</dbReference>
<dbReference type="InterPro" id="IPR009057">
    <property type="entry name" value="Homeodomain-like_sf"/>
</dbReference>
<dbReference type="PROSITE" id="PS00041">
    <property type="entry name" value="HTH_ARAC_FAMILY_1"/>
    <property type="match status" value="1"/>
</dbReference>
<dbReference type="SUPFAM" id="SSF46689">
    <property type="entry name" value="Homeodomain-like"/>
    <property type="match status" value="2"/>
</dbReference>
<protein>
    <submittedName>
        <fullName evidence="5">AraC family ligand binding domain-containing protein</fullName>
    </submittedName>
</protein>
<dbReference type="PANTHER" id="PTHR43280:SF2">
    <property type="entry name" value="HTH-TYPE TRANSCRIPTIONAL REGULATOR EXSA"/>
    <property type="match status" value="1"/>
</dbReference>
<evidence type="ECO:0000259" key="4">
    <source>
        <dbReference type="PROSITE" id="PS01124"/>
    </source>
</evidence>
<dbReference type="RefSeq" id="WP_377769872.1">
    <property type="nucleotide sequence ID" value="NZ_JBHUHO010000010.1"/>
</dbReference>
<organism evidence="5 6">
    <name type="scientific">Paenibacillus yanchengensis</name>
    <dbReference type="NCBI Taxonomy" id="2035833"/>
    <lineage>
        <taxon>Bacteria</taxon>
        <taxon>Bacillati</taxon>
        <taxon>Bacillota</taxon>
        <taxon>Bacilli</taxon>
        <taxon>Bacillales</taxon>
        <taxon>Paenibacillaceae</taxon>
        <taxon>Paenibacillus</taxon>
    </lineage>
</organism>
<gene>
    <name evidence="5" type="ORF">ACFSJH_03715</name>
</gene>
<dbReference type="InterPro" id="IPR037923">
    <property type="entry name" value="HTH-like"/>
</dbReference>
<dbReference type="EMBL" id="JBHUHO010000010">
    <property type="protein sequence ID" value="MFD2114847.1"/>
    <property type="molecule type" value="Genomic_DNA"/>
</dbReference>
<dbReference type="PRINTS" id="PR00032">
    <property type="entry name" value="HTHARAC"/>
</dbReference>
<reference evidence="6" key="1">
    <citation type="journal article" date="2019" name="Int. J. Syst. Evol. Microbiol.">
        <title>The Global Catalogue of Microorganisms (GCM) 10K type strain sequencing project: providing services to taxonomists for standard genome sequencing and annotation.</title>
        <authorList>
            <consortium name="The Broad Institute Genomics Platform"/>
            <consortium name="The Broad Institute Genome Sequencing Center for Infectious Disease"/>
            <person name="Wu L."/>
            <person name="Ma J."/>
        </authorList>
    </citation>
    <scope>NUCLEOTIDE SEQUENCE [LARGE SCALE GENOMIC DNA]</scope>
    <source>
        <strain evidence="6">GH52</strain>
    </source>
</reference>
<evidence type="ECO:0000256" key="1">
    <source>
        <dbReference type="ARBA" id="ARBA00023015"/>
    </source>
</evidence>
<keyword evidence="3" id="KW-0804">Transcription</keyword>
<evidence type="ECO:0000256" key="3">
    <source>
        <dbReference type="ARBA" id="ARBA00023163"/>
    </source>
</evidence>
<dbReference type="PROSITE" id="PS01124">
    <property type="entry name" value="HTH_ARAC_FAMILY_2"/>
    <property type="match status" value="1"/>
</dbReference>
<keyword evidence="2" id="KW-0238">DNA-binding</keyword>
<dbReference type="InterPro" id="IPR018060">
    <property type="entry name" value="HTH_AraC"/>
</dbReference>
<comment type="caution">
    <text evidence="5">The sequence shown here is derived from an EMBL/GenBank/DDBJ whole genome shotgun (WGS) entry which is preliminary data.</text>
</comment>
<keyword evidence="1" id="KW-0805">Transcription regulation</keyword>
<dbReference type="SUPFAM" id="SSF51215">
    <property type="entry name" value="Regulatory protein AraC"/>
    <property type="match status" value="1"/>
</dbReference>
<feature type="domain" description="HTH araC/xylS-type" evidence="4">
    <location>
        <begin position="183"/>
        <end position="282"/>
    </location>
</feature>
<evidence type="ECO:0000256" key="2">
    <source>
        <dbReference type="ARBA" id="ARBA00023125"/>
    </source>
</evidence>
<dbReference type="Pfam" id="PF12833">
    <property type="entry name" value="HTH_18"/>
    <property type="match status" value="1"/>
</dbReference>
<dbReference type="Gene3D" id="1.10.10.60">
    <property type="entry name" value="Homeodomain-like"/>
    <property type="match status" value="2"/>
</dbReference>
<dbReference type="CDD" id="cd06986">
    <property type="entry name" value="cupin_MmsR-like_N"/>
    <property type="match status" value="1"/>
</dbReference>
<keyword evidence="6" id="KW-1185">Reference proteome</keyword>
<evidence type="ECO:0000313" key="6">
    <source>
        <dbReference type="Proteomes" id="UP001597362"/>
    </source>
</evidence>
<dbReference type="SMART" id="SM00342">
    <property type="entry name" value="HTH_ARAC"/>
    <property type="match status" value="1"/>
</dbReference>
<dbReference type="InterPro" id="IPR018062">
    <property type="entry name" value="HTH_AraC-typ_CS"/>
</dbReference>
<accession>A0ABW4YGP2</accession>
<dbReference type="PANTHER" id="PTHR43280">
    <property type="entry name" value="ARAC-FAMILY TRANSCRIPTIONAL REGULATOR"/>
    <property type="match status" value="1"/>
</dbReference>
<name>A0ABW4YGP2_9BACL</name>
<dbReference type="Gene3D" id="2.60.120.280">
    <property type="entry name" value="Regulatory protein AraC"/>
    <property type="match status" value="1"/>
</dbReference>
<sequence>MNYSYKVASATNVSLHTDSDLHILFAGESQTKPDHLLGPKVYDFYLMHIVLAGKGTFTINRQQYSLQAGDAFLISPEQLIKYQADHHDPWRYRWVAFQGSKAKQLVQSAGFSEQTAVQHIAAHKEAALLFRYIYRSLQRDRAVAQLRSTSYLQLFLSLYMEQFTVEQSLLDDTTVSDEQRLQQQIVHYLSSQYTEPVSIEQMAVSLGYNRAYLSRIFKKQTGITPISFLLRLRLDRAKLLLRERHDLTVEQVAASVGLQDALYFSKQFRKTFQQSPSEYRKTMLEKESEDES</sequence>
<dbReference type="Pfam" id="PF02311">
    <property type="entry name" value="AraC_binding"/>
    <property type="match status" value="1"/>
</dbReference>